<keyword evidence="1" id="KW-1133">Transmembrane helix</keyword>
<evidence type="ECO:0000313" key="3">
    <source>
        <dbReference type="Proteomes" id="UP001221142"/>
    </source>
</evidence>
<accession>A0AAD7CCN5</accession>
<keyword evidence="1" id="KW-0472">Membrane</keyword>
<keyword evidence="1" id="KW-0812">Transmembrane</keyword>
<keyword evidence="3" id="KW-1185">Reference proteome</keyword>
<dbReference type="Proteomes" id="UP001221142">
    <property type="component" value="Unassembled WGS sequence"/>
</dbReference>
<proteinExistence type="predicted"/>
<evidence type="ECO:0000256" key="1">
    <source>
        <dbReference type="SAM" id="Phobius"/>
    </source>
</evidence>
<dbReference type="EMBL" id="JARKIF010000003">
    <property type="protein sequence ID" value="KAJ7644721.1"/>
    <property type="molecule type" value="Genomic_DNA"/>
</dbReference>
<protein>
    <submittedName>
        <fullName evidence="2">Uncharacterized protein</fullName>
    </submittedName>
</protein>
<evidence type="ECO:0000313" key="2">
    <source>
        <dbReference type="EMBL" id="KAJ7644721.1"/>
    </source>
</evidence>
<feature type="transmembrane region" description="Helical" evidence="1">
    <location>
        <begin position="37"/>
        <end position="54"/>
    </location>
</feature>
<comment type="caution">
    <text evidence="2">The sequence shown here is derived from an EMBL/GenBank/DDBJ whole genome shotgun (WGS) entry which is preliminary data.</text>
</comment>
<sequence length="109" mass="11819">MSLPLTNDSLIDADSELAKLSLQNTQLGGFLTAAETFLYGTYVILFGFYMRLLLKGAIRRNRFLNFSTIALFGLSTIHLALVLALTAVDNQVTVAVFQLDAGSSSVAAW</sequence>
<gene>
    <name evidence="2" type="ORF">FB45DRAFT_1021469</name>
</gene>
<name>A0AAD7CCN5_9AGAR</name>
<dbReference type="AlphaFoldDB" id="A0AAD7CCN5"/>
<feature type="transmembrane region" description="Helical" evidence="1">
    <location>
        <begin position="66"/>
        <end position="88"/>
    </location>
</feature>
<reference evidence="2" key="1">
    <citation type="submission" date="2023-03" db="EMBL/GenBank/DDBJ databases">
        <title>Massive genome expansion in bonnet fungi (Mycena s.s.) driven by repeated elements and novel gene families across ecological guilds.</title>
        <authorList>
            <consortium name="Lawrence Berkeley National Laboratory"/>
            <person name="Harder C.B."/>
            <person name="Miyauchi S."/>
            <person name="Viragh M."/>
            <person name="Kuo A."/>
            <person name="Thoen E."/>
            <person name="Andreopoulos B."/>
            <person name="Lu D."/>
            <person name="Skrede I."/>
            <person name="Drula E."/>
            <person name="Henrissat B."/>
            <person name="Morin E."/>
            <person name="Kohler A."/>
            <person name="Barry K."/>
            <person name="LaButti K."/>
            <person name="Morin E."/>
            <person name="Salamov A."/>
            <person name="Lipzen A."/>
            <person name="Mereny Z."/>
            <person name="Hegedus B."/>
            <person name="Baldrian P."/>
            <person name="Stursova M."/>
            <person name="Weitz H."/>
            <person name="Taylor A."/>
            <person name="Grigoriev I.V."/>
            <person name="Nagy L.G."/>
            <person name="Martin F."/>
            <person name="Kauserud H."/>
        </authorList>
    </citation>
    <scope>NUCLEOTIDE SEQUENCE</scope>
    <source>
        <strain evidence="2">9284</strain>
    </source>
</reference>
<organism evidence="2 3">
    <name type="scientific">Roridomyces roridus</name>
    <dbReference type="NCBI Taxonomy" id="1738132"/>
    <lineage>
        <taxon>Eukaryota</taxon>
        <taxon>Fungi</taxon>
        <taxon>Dikarya</taxon>
        <taxon>Basidiomycota</taxon>
        <taxon>Agaricomycotina</taxon>
        <taxon>Agaricomycetes</taxon>
        <taxon>Agaricomycetidae</taxon>
        <taxon>Agaricales</taxon>
        <taxon>Marasmiineae</taxon>
        <taxon>Mycenaceae</taxon>
        <taxon>Roridomyces</taxon>
    </lineage>
</organism>